<protein>
    <submittedName>
        <fullName evidence="1">Uncharacterized protein</fullName>
    </submittedName>
</protein>
<sequence>MVEAWDVAETVGTVASAAAAAVATGLVAWQARLARRANASAHAVVIDSAKARLDAEAPDLDVRVLAPAWPPLRDANDSTSHLTGDTVWSLPRDERQTLVCTLPVDLTNRGTRDAEVTISGDVRPVSELADHAWNPGQPIEDFLMPGREPYRFHLQGTLTLRQCADNRAARERGRPLPHRIAGVVSATDRRDEGITDRWELVMTGCPIEPVPGTEDQWRLTVDSVVPQWKILTVEQVARERTYWISRRRGVTYPSVEDLLG</sequence>
<reference evidence="1 2" key="1">
    <citation type="submission" date="2023-11" db="EMBL/GenBank/DDBJ databases">
        <title>30 novel species of actinomycetes from the DSMZ collection.</title>
        <authorList>
            <person name="Nouioui I."/>
        </authorList>
    </citation>
    <scope>NUCLEOTIDE SEQUENCE [LARGE SCALE GENOMIC DNA]</scope>
    <source>
        <strain evidence="1 2">DSM 41524</strain>
    </source>
</reference>
<evidence type="ECO:0000313" key="1">
    <source>
        <dbReference type="EMBL" id="MEE4591128.1"/>
    </source>
</evidence>
<proteinExistence type="predicted"/>
<comment type="caution">
    <text evidence="1">The sequence shown here is derived from an EMBL/GenBank/DDBJ whole genome shotgun (WGS) entry which is preliminary data.</text>
</comment>
<dbReference type="Proteomes" id="UP001354709">
    <property type="component" value="Unassembled WGS sequence"/>
</dbReference>
<organism evidence="1 2">
    <name type="scientific">Streptomyces asiaticus subsp. ignotus</name>
    <dbReference type="NCBI Taxonomy" id="3098222"/>
    <lineage>
        <taxon>Bacteria</taxon>
        <taxon>Bacillati</taxon>
        <taxon>Actinomycetota</taxon>
        <taxon>Actinomycetes</taxon>
        <taxon>Kitasatosporales</taxon>
        <taxon>Streptomycetaceae</taxon>
        <taxon>Streptomyces</taxon>
        <taxon>Streptomyces violaceusniger group</taxon>
    </lineage>
</organism>
<dbReference type="RefSeq" id="WP_330806369.1">
    <property type="nucleotide sequence ID" value="NZ_JAZBJO010000002.1"/>
</dbReference>
<keyword evidence="2" id="KW-1185">Reference proteome</keyword>
<evidence type="ECO:0000313" key="2">
    <source>
        <dbReference type="Proteomes" id="UP001354709"/>
    </source>
</evidence>
<name>A0ABU7PQF0_9ACTN</name>
<accession>A0ABU7PQF0</accession>
<dbReference type="EMBL" id="JAZBJO010000002">
    <property type="protein sequence ID" value="MEE4591128.1"/>
    <property type="molecule type" value="Genomic_DNA"/>
</dbReference>
<gene>
    <name evidence="1" type="ORF">V2J94_04360</name>
</gene>